<proteinExistence type="predicted"/>
<organism evidence="2">
    <name type="scientific">uncultured marine microorganism HF4000_ANIW137J11</name>
    <dbReference type="NCBI Taxonomy" id="455532"/>
    <lineage>
        <taxon>unclassified sequences</taxon>
        <taxon>environmental samples</taxon>
    </lineage>
</organism>
<feature type="region of interest" description="Disordered" evidence="1">
    <location>
        <begin position="72"/>
        <end position="92"/>
    </location>
</feature>
<evidence type="ECO:0000313" key="2">
    <source>
        <dbReference type="EMBL" id="ABZ07568.1"/>
    </source>
</evidence>
<name>B3T4Q9_9ZZZZ</name>
<feature type="compositionally biased region" description="Low complexity" evidence="1">
    <location>
        <begin position="79"/>
        <end position="92"/>
    </location>
</feature>
<dbReference type="AlphaFoldDB" id="B3T4Q9"/>
<sequence>MGSRTTVPPGTLVGLTSVFGMGTGEPHRYGRQTVGSTLGGYLGLGARARRRPRFRLWRPRFKLRRPLRAPAGCARPLRGGRVAPAAVTRRAP</sequence>
<accession>B3T4Q9</accession>
<dbReference type="EMBL" id="EU016603">
    <property type="protein sequence ID" value="ABZ07568.1"/>
    <property type="molecule type" value="Genomic_DNA"/>
</dbReference>
<protein>
    <submittedName>
        <fullName evidence="2">Uncharacterized protein</fullName>
    </submittedName>
</protein>
<evidence type="ECO:0000256" key="1">
    <source>
        <dbReference type="SAM" id="MobiDB-lite"/>
    </source>
</evidence>
<reference evidence="2" key="1">
    <citation type="journal article" date="2008" name="ISME J.">
        <title>Genomic patterns of recombination, clonal divergence and environment in marine microbial populations.</title>
        <authorList>
            <person name="Konstantinidis K.T."/>
            <person name="Delong E.F."/>
        </authorList>
    </citation>
    <scope>NUCLEOTIDE SEQUENCE</scope>
</reference>
<gene>
    <name evidence="2" type="ORF">ALOHA_HF4000ANIW137J11ctg1g22</name>
</gene>